<evidence type="ECO:0000313" key="9">
    <source>
        <dbReference type="EMBL" id="OGH62309.1"/>
    </source>
</evidence>
<dbReference type="Pfam" id="PF00162">
    <property type="entry name" value="PGK"/>
    <property type="match status" value="1"/>
</dbReference>
<name>A0A1F6LSF3_9BACT</name>
<dbReference type="GO" id="GO:0005524">
    <property type="term" value="F:ATP binding"/>
    <property type="evidence" value="ECO:0007669"/>
    <property type="project" value="UniProtKB-KW"/>
</dbReference>
<evidence type="ECO:0000256" key="2">
    <source>
        <dbReference type="ARBA" id="ARBA00013061"/>
    </source>
</evidence>
<feature type="binding site" evidence="7">
    <location>
        <position position="304"/>
    </location>
    <ligand>
        <name>ATP</name>
        <dbReference type="ChEBI" id="CHEBI:30616"/>
    </ligand>
</feature>
<dbReference type="PIRSF" id="PIRSF000724">
    <property type="entry name" value="Pgk"/>
    <property type="match status" value="1"/>
</dbReference>
<dbReference type="EMBL" id="MFPV01000012">
    <property type="protein sequence ID" value="OGH62309.1"/>
    <property type="molecule type" value="Genomic_DNA"/>
</dbReference>
<protein>
    <recommendedName>
        <fullName evidence="2 8">Phosphoglycerate kinase</fullName>
        <ecNumber evidence="2 8">2.7.2.3</ecNumber>
    </recommendedName>
</protein>
<evidence type="ECO:0000256" key="1">
    <source>
        <dbReference type="ARBA" id="ARBA00000642"/>
    </source>
</evidence>
<gene>
    <name evidence="9" type="ORF">A2848_00130</name>
</gene>
<keyword evidence="4" id="KW-0547">Nucleotide-binding</keyword>
<evidence type="ECO:0000256" key="3">
    <source>
        <dbReference type="ARBA" id="ARBA00022679"/>
    </source>
</evidence>
<dbReference type="GO" id="GO:0004618">
    <property type="term" value="F:phosphoglycerate kinase activity"/>
    <property type="evidence" value="ECO:0007669"/>
    <property type="project" value="UniProtKB-EC"/>
</dbReference>
<dbReference type="GO" id="GO:0043531">
    <property type="term" value="F:ADP binding"/>
    <property type="evidence" value="ECO:0007669"/>
    <property type="project" value="TreeGrafter"/>
</dbReference>
<evidence type="ECO:0000256" key="7">
    <source>
        <dbReference type="PIRSR" id="PIRSR000724-2"/>
    </source>
</evidence>
<evidence type="ECO:0000256" key="6">
    <source>
        <dbReference type="ARBA" id="ARBA00022840"/>
    </source>
</evidence>
<dbReference type="GO" id="GO:0006096">
    <property type="term" value="P:glycolytic process"/>
    <property type="evidence" value="ECO:0007669"/>
    <property type="project" value="InterPro"/>
</dbReference>
<evidence type="ECO:0000256" key="8">
    <source>
        <dbReference type="RuleBase" id="RU000532"/>
    </source>
</evidence>
<dbReference type="PANTHER" id="PTHR11406">
    <property type="entry name" value="PHOSPHOGLYCERATE KINASE"/>
    <property type="match status" value="1"/>
</dbReference>
<evidence type="ECO:0000256" key="5">
    <source>
        <dbReference type="ARBA" id="ARBA00022777"/>
    </source>
</evidence>
<keyword evidence="6 7" id="KW-0067">ATP-binding</keyword>
<dbReference type="Proteomes" id="UP000176329">
    <property type="component" value="Unassembled WGS sequence"/>
</dbReference>
<dbReference type="Gene3D" id="3.40.50.1260">
    <property type="entry name" value="Phosphoglycerate kinase, N-terminal domain"/>
    <property type="match status" value="3"/>
</dbReference>
<comment type="similarity">
    <text evidence="8">Belongs to the phosphoglycerate kinase family.</text>
</comment>
<comment type="caution">
    <text evidence="9">The sequence shown here is derived from an EMBL/GenBank/DDBJ whole genome shotgun (WGS) entry which is preliminary data.</text>
</comment>
<evidence type="ECO:0000313" key="10">
    <source>
        <dbReference type="Proteomes" id="UP000176329"/>
    </source>
</evidence>
<dbReference type="InterPro" id="IPR015824">
    <property type="entry name" value="Phosphoglycerate_kinase_N"/>
</dbReference>
<dbReference type="EC" id="2.7.2.3" evidence="2 8"/>
<comment type="catalytic activity">
    <reaction evidence="1 8">
        <text>(2R)-3-phosphoglycerate + ATP = (2R)-3-phospho-glyceroyl phosphate + ADP</text>
        <dbReference type="Rhea" id="RHEA:14801"/>
        <dbReference type="ChEBI" id="CHEBI:30616"/>
        <dbReference type="ChEBI" id="CHEBI:57604"/>
        <dbReference type="ChEBI" id="CHEBI:58272"/>
        <dbReference type="ChEBI" id="CHEBI:456216"/>
        <dbReference type="EC" id="2.7.2.3"/>
    </reaction>
</comment>
<proteinExistence type="inferred from homology"/>
<dbReference type="GO" id="GO:0006094">
    <property type="term" value="P:gluconeogenesis"/>
    <property type="evidence" value="ECO:0007669"/>
    <property type="project" value="TreeGrafter"/>
</dbReference>
<dbReference type="GO" id="GO:0005829">
    <property type="term" value="C:cytosol"/>
    <property type="evidence" value="ECO:0007669"/>
    <property type="project" value="TreeGrafter"/>
</dbReference>
<evidence type="ECO:0000256" key="4">
    <source>
        <dbReference type="ARBA" id="ARBA00022741"/>
    </source>
</evidence>
<accession>A0A1F6LSF3</accession>
<organism evidence="9 10">
    <name type="scientific">Candidatus Magasanikbacteria bacterium RIFCSPHIGHO2_01_FULL_50_8</name>
    <dbReference type="NCBI Taxonomy" id="1798674"/>
    <lineage>
        <taxon>Bacteria</taxon>
        <taxon>Candidatus Magasanikiibacteriota</taxon>
    </lineage>
</organism>
<dbReference type="InterPro" id="IPR036043">
    <property type="entry name" value="Phosphoglycerate_kinase_sf"/>
</dbReference>
<reference evidence="9 10" key="1">
    <citation type="journal article" date="2016" name="Nat. Commun.">
        <title>Thousands of microbial genomes shed light on interconnected biogeochemical processes in an aquifer system.</title>
        <authorList>
            <person name="Anantharaman K."/>
            <person name="Brown C.T."/>
            <person name="Hug L.A."/>
            <person name="Sharon I."/>
            <person name="Castelle C.J."/>
            <person name="Probst A.J."/>
            <person name="Thomas B.C."/>
            <person name="Singh A."/>
            <person name="Wilkins M.J."/>
            <person name="Karaoz U."/>
            <person name="Brodie E.L."/>
            <person name="Williams K.H."/>
            <person name="Hubbard S.S."/>
            <person name="Banfield J.F."/>
        </authorList>
    </citation>
    <scope>NUCLEOTIDE SEQUENCE [LARGE SCALE GENOMIC DNA]</scope>
</reference>
<dbReference type="AlphaFoldDB" id="A0A1F6LSF3"/>
<dbReference type="PRINTS" id="PR00477">
    <property type="entry name" value="PHGLYCKINASE"/>
</dbReference>
<sequence length="376" mass="40467">MKLRTLAEAPIFKDTHVLVRIDSDVAVVRGALTPESVYRLDCALPTLKYLLKKRAVVTVMGHRGRPQGKKIAALSLAPVQKYLEARLKTKLKFLPNTRFDAREEKNDLTYARELALDHEIFINESFATSHRAHSSTHAITKVLPSFAGLQFEREVWELSKLFAAATPLALIVGGAKFDTKVPVIEKFVKRAQHVFITGAAANAFLVAKGFRVGGSCVDDQSVAMAKKLLKHKNIVLPVDLIIAAIGGASKKFRAVALEELPNGAAVCGAREANVDVGPATLVMMSEMLVGVRTVVWNGPAGVFEHEPFHLGTERTARLLAKFGRGGAQVIAGGGETVTAIMASNMQRGFSHLSTGGGAMLAFLGGEKLPAVVALMR</sequence>
<feature type="binding site" evidence="7">
    <location>
        <position position="180"/>
    </location>
    <ligand>
        <name>ATP</name>
        <dbReference type="ChEBI" id="CHEBI:30616"/>
    </ligand>
</feature>
<keyword evidence="3 8" id="KW-0808">Transferase</keyword>
<keyword evidence="5 8" id="KW-0418">Kinase</keyword>
<dbReference type="PANTHER" id="PTHR11406:SF23">
    <property type="entry name" value="PHOSPHOGLYCERATE KINASE 1, CHLOROPLASTIC-RELATED"/>
    <property type="match status" value="1"/>
</dbReference>
<dbReference type="InterPro" id="IPR001576">
    <property type="entry name" value="Phosphoglycerate_kinase"/>
</dbReference>
<dbReference type="SUPFAM" id="SSF53748">
    <property type="entry name" value="Phosphoglycerate kinase"/>
    <property type="match status" value="1"/>
</dbReference>